<gene>
    <name evidence="2" type="ORF">BJY01DRAFT_242908</name>
</gene>
<proteinExistence type="predicted"/>
<feature type="compositionally biased region" description="Acidic residues" evidence="1">
    <location>
        <begin position="54"/>
        <end position="63"/>
    </location>
</feature>
<accession>A0ABR4KUK4</accession>
<dbReference type="Proteomes" id="UP001610446">
    <property type="component" value="Unassembled WGS sequence"/>
</dbReference>
<feature type="region of interest" description="Disordered" evidence="1">
    <location>
        <begin position="24"/>
        <end position="86"/>
    </location>
</feature>
<dbReference type="InterPro" id="IPR009003">
    <property type="entry name" value="Peptidase_S1_PA"/>
</dbReference>
<evidence type="ECO:0000313" key="3">
    <source>
        <dbReference type="Proteomes" id="UP001610446"/>
    </source>
</evidence>
<organism evidence="2 3">
    <name type="scientific">Aspergillus pseudoustus</name>
    <dbReference type="NCBI Taxonomy" id="1810923"/>
    <lineage>
        <taxon>Eukaryota</taxon>
        <taxon>Fungi</taxon>
        <taxon>Dikarya</taxon>
        <taxon>Ascomycota</taxon>
        <taxon>Pezizomycotina</taxon>
        <taxon>Eurotiomycetes</taxon>
        <taxon>Eurotiomycetidae</taxon>
        <taxon>Eurotiales</taxon>
        <taxon>Aspergillaceae</taxon>
        <taxon>Aspergillus</taxon>
        <taxon>Aspergillus subgen. Nidulantes</taxon>
    </lineage>
</organism>
<dbReference type="EMBL" id="JBFXLU010000008">
    <property type="protein sequence ID" value="KAL2855969.1"/>
    <property type="molecule type" value="Genomic_DNA"/>
</dbReference>
<sequence length="645" mass="71124">MATSTLLANPLIAPVFSGEVAYGSGRYTLPSRPGSPSGASTRSKRSNRSSSDDPSSEGDGMTEEDLRAGGPRLCQPPCQTIDSTPNTPKWRNLININNRYHSRIIAIAAQKGVTIEEVIFCSRRSQYSPDITTHQPTVLLYAKRQNDPSPGGKRWVHAARHILSFLVDELGMSGVTVEIIDPRFDERPHIFSCFPSDPIYSIWKTLGPRIVRTINLAGVSSIGCYRVGSSRTRNQCPVTILVGVHFGGRIDWRSTRDQIIQLLDTSGMRSVAVLIRWDGPPITTSDDRPISLNTTPRKNIDCMVVPGTSLAAHKRERGYGTLGGWVRLKSPMSGKLIDMGITCCHCVFPEDSTLSGEELKMSQKWKQHDIAADDRQAKDMLVIDAPTKEWLQAEIQGCTKSVKIIEDLRPYQHLKRLQAEGEFMRPKEEINLAHYDESIALNERRRHELNQIYHEKGYIFGRVFAASGFKHKKLDTTGAYIPGHMPSNVDWALVRPQGGRNLKNTVPTNKDIRPSQLQGFDFGKLTPGETLFKVGAKTGLTQGAYGGLKECAVSTVIVDGVETFSDTWEHTFVGADSNDHVVKAGDSGALVFTAACEVVGLLFGGRKTDDRGYFIHSQDLVKDIKQATGATEVLIKAYEDGATEA</sequence>
<feature type="compositionally biased region" description="Polar residues" evidence="1">
    <location>
        <begin position="77"/>
        <end position="86"/>
    </location>
</feature>
<evidence type="ECO:0000313" key="2">
    <source>
        <dbReference type="EMBL" id="KAL2855969.1"/>
    </source>
</evidence>
<reference evidence="2 3" key="1">
    <citation type="submission" date="2024-07" db="EMBL/GenBank/DDBJ databases">
        <title>Section-level genome sequencing and comparative genomics of Aspergillus sections Usti and Cavernicolus.</title>
        <authorList>
            <consortium name="Lawrence Berkeley National Laboratory"/>
            <person name="Nybo J.L."/>
            <person name="Vesth T.C."/>
            <person name="Theobald S."/>
            <person name="Frisvad J.C."/>
            <person name="Larsen T.O."/>
            <person name="Kjaerboelling I."/>
            <person name="Rothschild-Mancinelli K."/>
            <person name="Lyhne E.K."/>
            <person name="Kogle M.E."/>
            <person name="Barry K."/>
            <person name="Clum A."/>
            <person name="Na H."/>
            <person name="Ledsgaard L."/>
            <person name="Lin J."/>
            <person name="Lipzen A."/>
            <person name="Kuo A."/>
            <person name="Riley R."/>
            <person name="Mondo S."/>
            <person name="Labutti K."/>
            <person name="Haridas S."/>
            <person name="Pangalinan J."/>
            <person name="Salamov A.A."/>
            <person name="Simmons B.A."/>
            <person name="Magnuson J.K."/>
            <person name="Chen J."/>
            <person name="Drula E."/>
            <person name="Henrissat B."/>
            <person name="Wiebenga A."/>
            <person name="Lubbers R.J."/>
            <person name="Gomes A.C."/>
            <person name="Makela M.R."/>
            <person name="Stajich J."/>
            <person name="Grigoriev I.V."/>
            <person name="Mortensen U.H."/>
            <person name="De Vries R.P."/>
            <person name="Baker S.E."/>
            <person name="Andersen M.R."/>
        </authorList>
    </citation>
    <scope>NUCLEOTIDE SEQUENCE [LARGE SCALE GENOMIC DNA]</scope>
    <source>
        <strain evidence="2 3">CBS 123904</strain>
    </source>
</reference>
<comment type="caution">
    <text evidence="2">The sequence shown here is derived from an EMBL/GenBank/DDBJ whole genome shotgun (WGS) entry which is preliminary data.</text>
</comment>
<protein>
    <submittedName>
        <fullName evidence="2">Uncharacterized protein</fullName>
    </submittedName>
</protein>
<dbReference type="SUPFAM" id="SSF50494">
    <property type="entry name" value="Trypsin-like serine proteases"/>
    <property type="match status" value="1"/>
</dbReference>
<keyword evidence="3" id="KW-1185">Reference proteome</keyword>
<evidence type="ECO:0000256" key="1">
    <source>
        <dbReference type="SAM" id="MobiDB-lite"/>
    </source>
</evidence>
<name>A0ABR4KUK4_9EURO</name>